<accession>A0ACD1ABE4</accession>
<dbReference type="Proteomes" id="UP000594014">
    <property type="component" value="Chromosome"/>
</dbReference>
<organism evidence="1 2">
    <name type="scientific">Anoxybacterium hadale</name>
    <dbReference type="NCBI Taxonomy" id="3408580"/>
    <lineage>
        <taxon>Bacteria</taxon>
        <taxon>Bacillati</taxon>
        <taxon>Bacillota</taxon>
        <taxon>Clostridia</taxon>
        <taxon>Peptostreptococcales</taxon>
        <taxon>Anaerovoracaceae</taxon>
        <taxon>Anoxybacterium</taxon>
    </lineage>
</organism>
<gene>
    <name evidence="1" type="ORF">FRZ06_11045</name>
</gene>
<evidence type="ECO:0000313" key="2">
    <source>
        <dbReference type="Proteomes" id="UP000594014"/>
    </source>
</evidence>
<name>A0ACD1ABE4_9FIRM</name>
<proteinExistence type="predicted"/>
<dbReference type="EMBL" id="CP042469">
    <property type="protein sequence ID" value="QOX63832.1"/>
    <property type="molecule type" value="Genomic_DNA"/>
</dbReference>
<protein>
    <submittedName>
        <fullName evidence="1">Endolytic transglycosylase MltG</fullName>
    </submittedName>
</protein>
<sequence length="194" mass="19942">MKKLKDIFYDMNDILVALIIVAVAGLIISSNIDTILAYPSQIAGEIQMPEKETPTNYADNPPITDPGSGTPEQSGNTDGTADGQPDGSQSQTDDENGTQGQNGNDSQGQSGGQQGGGSQGNSGTGEVVNYSVYIAPGSTGEQIANIMVGAGLFSSRQEFINAVNAVGAESKLQAGTFIIPSNSTPSQVISIITK</sequence>
<evidence type="ECO:0000313" key="1">
    <source>
        <dbReference type="EMBL" id="QOX63832.1"/>
    </source>
</evidence>
<reference evidence="1" key="1">
    <citation type="submission" date="2019-08" db="EMBL/GenBank/DDBJ databases">
        <title>Genome sequence of Clostridiales bacterium MT110.</title>
        <authorList>
            <person name="Cao J."/>
        </authorList>
    </citation>
    <scope>NUCLEOTIDE SEQUENCE</scope>
    <source>
        <strain evidence="1">MT110</strain>
    </source>
</reference>
<keyword evidence="2" id="KW-1185">Reference proteome</keyword>